<dbReference type="AlphaFoldDB" id="A0A6A6IHM9"/>
<dbReference type="Pfam" id="PF12697">
    <property type="entry name" value="Abhydrolase_6"/>
    <property type="match status" value="1"/>
</dbReference>
<keyword evidence="1" id="KW-1133">Transmembrane helix</keyword>
<evidence type="ECO:0000256" key="1">
    <source>
        <dbReference type="SAM" id="Phobius"/>
    </source>
</evidence>
<evidence type="ECO:0000259" key="2">
    <source>
        <dbReference type="Pfam" id="PF12697"/>
    </source>
</evidence>
<evidence type="ECO:0000313" key="4">
    <source>
        <dbReference type="Proteomes" id="UP000800094"/>
    </source>
</evidence>
<dbReference type="InterPro" id="IPR000073">
    <property type="entry name" value="AB_hydrolase_1"/>
</dbReference>
<dbReference type="PRINTS" id="PR00412">
    <property type="entry name" value="EPOXHYDRLASE"/>
</dbReference>
<keyword evidence="1" id="KW-0812">Transmembrane</keyword>
<keyword evidence="3" id="KW-0378">Hydrolase</keyword>
<gene>
    <name evidence="3" type="ORF">BU26DRAFT_540485</name>
</gene>
<evidence type="ECO:0000313" key="3">
    <source>
        <dbReference type="EMBL" id="KAF2249080.1"/>
    </source>
</evidence>
<dbReference type="OrthoDB" id="6431331at2759"/>
<accession>A0A6A6IHM9</accession>
<sequence length="468" mass="52270">MLGEIVWRGFSLLYGFVSWIAMVARAVIREGAFTKKMDEEEKRQLAAAQKRYWSLDQEPFPGFTHRFFRLRNGLKLHYVLNSNAGTSSAKNVAIFIHGFPDSFLLWRNILKSSSLESHILIAVDLPGYGGSDSFPRYGPNEVLEAMAEFILGMRTEHMKEGSKMVVASHDWGAIVSARLAAEASQLADRWVIASAIIPEHVLSNASTRFASAKQMLHTYLRRPLNIRLLKNALSTLVPIISQLGRSFYVFIFRLPYPFSTSFVTFGNYWFLKLLHNVAAGLLRPDGSWSRKLGSKETAEFLSMSAGPSVTQILEAEGEYPESVRKRAGDWGMSEKIRIYREHLLLNPWEKSLETVVELSEIPTSLRRSSSGAGFLDEGPAGALKAPATVVYGIEDRSFDKRLGLEGLGDYLVKGSQLLTIAGAGHWLPFEGVGSKVLEEVVDWAMGDENEPLSETLEAMKDVRFVVEK</sequence>
<keyword evidence="1" id="KW-0472">Membrane</keyword>
<organism evidence="3 4">
    <name type="scientific">Trematosphaeria pertusa</name>
    <dbReference type="NCBI Taxonomy" id="390896"/>
    <lineage>
        <taxon>Eukaryota</taxon>
        <taxon>Fungi</taxon>
        <taxon>Dikarya</taxon>
        <taxon>Ascomycota</taxon>
        <taxon>Pezizomycotina</taxon>
        <taxon>Dothideomycetes</taxon>
        <taxon>Pleosporomycetidae</taxon>
        <taxon>Pleosporales</taxon>
        <taxon>Massarineae</taxon>
        <taxon>Trematosphaeriaceae</taxon>
        <taxon>Trematosphaeria</taxon>
    </lineage>
</organism>
<feature type="transmembrane region" description="Helical" evidence="1">
    <location>
        <begin position="6"/>
        <end position="28"/>
    </location>
</feature>
<dbReference type="PANTHER" id="PTHR43689">
    <property type="entry name" value="HYDROLASE"/>
    <property type="match status" value="1"/>
</dbReference>
<dbReference type="EMBL" id="ML987195">
    <property type="protein sequence ID" value="KAF2249080.1"/>
    <property type="molecule type" value="Genomic_DNA"/>
</dbReference>
<keyword evidence="4" id="KW-1185">Reference proteome</keyword>
<dbReference type="InterPro" id="IPR029058">
    <property type="entry name" value="AB_hydrolase_fold"/>
</dbReference>
<proteinExistence type="predicted"/>
<name>A0A6A6IHM9_9PLEO</name>
<dbReference type="PANTHER" id="PTHR43689:SF8">
    <property type="entry name" value="ALPHA_BETA-HYDROLASES SUPERFAMILY PROTEIN"/>
    <property type="match status" value="1"/>
</dbReference>
<dbReference type="Proteomes" id="UP000800094">
    <property type="component" value="Unassembled WGS sequence"/>
</dbReference>
<dbReference type="RefSeq" id="XP_033684084.1">
    <property type="nucleotide sequence ID" value="XM_033831553.1"/>
</dbReference>
<dbReference type="Gene3D" id="3.40.50.1820">
    <property type="entry name" value="alpha/beta hydrolase"/>
    <property type="match status" value="1"/>
</dbReference>
<dbReference type="GeneID" id="54584883"/>
<dbReference type="GO" id="GO:0016787">
    <property type="term" value="F:hydrolase activity"/>
    <property type="evidence" value="ECO:0007669"/>
    <property type="project" value="UniProtKB-KW"/>
</dbReference>
<dbReference type="InterPro" id="IPR000639">
    <property type="entry name" value="Epox_hydrolase-like"/>
</dbReference>
<protein>
    <submittedName>
        <fullName evidence="3">Alpha/beta-hydrolase</fullName>
    </submittedName>
</protein>
<dbReference type="SUPFAM" id="SSF53474">
    <property type="entry name" value="alpha/beta-Hydrolases"/>
    <property type="match status" value="1"/>
</dbReference>
<feature type="domain" description="AB hydrolase-1" evidence="2">
    <location>
        <begin position="94"/>
        <end position="430"/>
    </location>
</feature>
<reference evidence="3" key="1">
    <citation type="journal article" date="2020" name="Stud. Mycol.">
        <title>101 Dothideomycetes genomes: a test case for predicting lifestyles and emergence of pathogens.</title>
        <authorList>
            <person name="Haridas S."/>
            <person name="Albert R."/>
            <person name="Binder M."/>
            <person name="Bloem J."/>
            <person name="Labutti K."/>
            <person name="Salamov A."/>
            <person name="Andreopoulos B."/>
            <person name="Baker S."/>
            <person name="Barry K."/>
            <person name="Bills G."/>
            <person name="Bluhm B."/>
            <person name="Cannon C."/>
            <person name="Castanera R."/>
            <person name="Culley D."/>
            <person name="Daum C."/>
            <person name="Ezra D."/>
            <person name="Gonzalez J."/>
            <person name="Henrissat B."/>
            <person name="Kuo A."/>
            <person name="Liang C."/>
            <person name="Lipzen A."/>
            <person name="Lutzoni F."/>
            <person name="Magnuson J."/>
            <person name="Mondo S."/>
            <person name="Nolan M."/>
            <person name="Ohm R."/>
            <person name="Pangilinan J."/>
            <person name="Park H.-J."/>
            <person name="Ramirez L."/>
            <person name="Alfaro M."/>
            <person name="Sun H."/>
            <person name="Tritt A."/>
            <person name="Yoshinaga Y."/>
            <person name="Zwiers L.-H."/>
            <person name="Turgeon B."/>
            <person name="Goodwin S."/>
            <person name="Spatafora J."/>
            <person name="Crous P."/>
            <person name="Grigoriev I."/>
        </authorList>
    </citation>
    <scope>NUCLEOTIDE SEQUENCE</scope>
    <source>
        <strain evidence="3">CBS 122368</strain>
    </source>
</reference>